<accession>A0A545U314</accession>
<dbReference type="PANTHER" id="PTHR43586:SF15">
    <property type="entry name" value="BLR3095 PROTEIN"/>
    <property type="match status" value="1"/>
</dbReference>
<reference evidence="3 4" key="1">
    <citation type="submission" date="2019-06" db="EMBL/GenBank/DDBJ databases">
        <title>Whole genome sequence for Rhodospirillaceae sp. R148.</title>
        <authorList>
            <person name="Wang G."/>
        </authorList>
    </citation>
    <scope>NUCLEOTIDE SEQUENCE [LARGE SCALE GENOMIC DNA]</scope>
    <source>
        <strain evidence="3 4">R148</strain>
    </source>
</reference>
<keyword evidence="1" id="KW-0663">Pyridoxal phosphate</keyword>
<dbReference type="InterPro" id="IPR000192">
    <property type="entry name" value="Aminotrans_V_dom"/>
</dbReference>
<sequence>MEMQMLADKSDFIGLEGVTHLATGGEPPLLKTHRDAFEDFARDKADGQNGYRRHWQVAEEVRAQLGQLVGMTPEDIALTGSASEGISRVISSIDWRAGDSVVTPAAEFASGRYGLARLEKLGVQVRMVPSKNGLIEIDDLVDVCDSSTRLLLVSQVSYLTGQQIDVARLSKAMSDRQTALMIDASHALGVVPVDARHSDFVVSCGYKWLLSTHTGILIWNRARRPGFEPLGVGWNSATEGELPGSYHLLETAERAEVGNPNHLDVYLMRRSLDYLSGIGIDRIAANARALGGDLRRELVALGTEVLTPESEAARAGSIAFAHADCERIMQTLASEKILVWGDDGRIRLSVHAFVDQNDIARFLERVRPIL</sequence>
<dbReference type="InterPro" id="IPR015422">
    <property type="entry name" value="PyrdxlP-dep_Trfase_small"/>
</dbReference>
<evidence type="ECO:0000313" key="3">
    <source>
        <dbReference type="EMBL" id="TQV83872.1"/>
    </source>
</evidence>
<protein>
    <submittedName>
        <fullName evidence="3">Aminotransferase class V-fold PLP-dependent enzyme</fullName>
    </submittedName>
</protein>
<keyword evidence="3" id="KW-0808">Transferase</keyword>
<keyword evidence="3" id="KW-0032">Aminotransferase</keyword>
<feature type="domain" description="Aminotransferase class V" evidence="2">
    <location>
        <begin position="56"/>
        <end position="339"/>
    </location>
</feature>
<name>A0A545U314_9PROT</name>
<dbReference type="SUPFAM" id="SSF53383">
    <property type="entry name" value="PLP-dependent transferases"/>
    <property type="match status" value="1"/>
</dbReference>
<evidence type="ECO:0000256" key="1">
    <source>
        <dbReference type="ARBA" id="ARBA00022898"/>
    </source>
</evidence>
<dbReference type="AlphaFoldDB" id="A0A545U314"/>
<dbReference type="Gene3D" id="3.90.1150.10">
    <property type="entry name" value="Aspartate Aminotransferase, domain 1"/>
    <property type="match status" value="1"/>
</dbReference>
<keyword evidence="4" id="KW-1185">Reference proteome</keyword>
<proteinExistence type="predicted"/>
<dbReference type="GO" id="GO:0008483">
    <property type="term" value="F:transaminase activity"/>
    <property type="evidence" value="ECO:0007669"/>
    <property type="project" value="UniProtKB-KW"/>
</dbReference>
<evidence type="ECO:0000313" key="4">
    <source>
        <dbReference type="Proteomes" id="UP000315252"/>
    </source>
</evidence>
<dbReference type="Gene3D" id="3.40.640.10">
    <property type="entry name" value="Type I PLP-dependent aspartate aminotransferase-like (Major domain)"/>
    <property type="match status" value="1"/>
</dbReference>
<comment type="caution">
    <text evidence="3">The sequence shown here is derived from an EMBL/GenBank/DDBJ whole genome shotgun (WGS) entry which is preliminary data.</text>
</comment>
<dbReference type="EMBL" id="VHSH01000001">
    <property type="protein sequence ID" value="TQV83872.1"/>
    <property type="molecule type" value="Genomic_DNA"/>
</dbReference>
<dbReference type="PANTHER" id="PTHR43586">
    <property type="entry name" value="CYSTEINE DESULFURASE"/>
    <property type="match status" value="1"/>
</dbReference>
<dbReference type="InterPro" id="IPR015421">
    <property type="entry name" value="PyrdxlP-dep_Trfase_major"/>
</dbReference>
<organism evidence="3 4">
    <name type="scientific">Denitrobaculum tricleocarpae</name>
    <dbReference type="NCBI Taxonomy" id="2591009"/>
    <lineage>
        <taxon>Bacteria</taxon>
        <taxon>Pseudomonadati</taxon>
        <taxon>Pseudomonadota</taxon>
        <taxon>Alphaproteobacteria</taxon>
        <taxon>Rhodospirillales</taxon>
        <taxon>Rhodospirillaceae</taxon>
        <taxon>Denitrobaculum</taxon>
    </lineage>
</organism>
<gene>
    <name evidence="3" type="ORF">FKG95_04655</name>
</gene>
<evidence type="ECO:0000259" key="2">
    <source>
        <dbReference type="Pfam" id="PF00266"/>
    </source>
</evidence>
<dbReference type="InterPro" id="IPR015424">
    <property type="entry name" value="PyrdxlP-dep_Trfase"/>
</dbReference>
<dbReference type="Proteomes" id="UP000315252">
    <property type="component" value="Unassembled WGS sequence"/>
</dbReference>
<dbReference type="OrthoDB" id="9804366at2"/>
<dbReference type="Pfam" id="PF00266">
    <property type="entry name" value="Aminotran_5"/>
    <property type="match status" value="1"/>
</dbReference>